<comment type="caution">
    <text evidence="1">The sequence shown here is derived from an EMBL/GenBank/DDBJ whole genome shotgun (WGS) entry which is preliminary data.</text>
</comment>
<keyword evidence="2" id="KW-1185">Reference proteome</keyword>
<protein>
    <submittedName>
        <fullName evidence="1">Uncharacterized protein</fullName>
    </submittedName>
</protein>
<evidence type="ECO:0000313" key="2">
    <source>
        <dbReference type="Proteomes" id="UP001501772"/>
    </source>
</evidence>
<name>A0ABP8BBM2_9SPHI</name>
<dbReference type="Proteomes" id="UP001501772">
    <property type="component" value="Unassembled WGS sequence"/>
</dbReference>
<dbReference type="EMBL" id="BAABBY010000004">
    <property type="protein sequence ID" value="GAA4202869.1"/>
    <property type="molecule type" value="Genomic_DNA"/>
</dbReference>
<organism evidence="1 2">
    <name type="scientific">Pedobacter jeongneungensis</name>
    <dbReference type="NCBI Taxonomy" id="947309"/>
    <lineage>
        <taxon>Bacteria</taxon>
        <taxon>Pseudomonadati</taxon>
        <taxon>Bacteroidota</taxon>
        <taxon>Sphingobacteriia</taxon>
        <taxon>Sphingobacteriales</taxon>
        <taxon>Sphingobacteriaceae</taxon>
        <taxon>Pedobacter</taxon>
    </lineage>
</organism>
<accession>A0ABP8BBM2</accession>
<evidence type="ECO:0000313" key="1">
    <source>
        <dbReference type="EMBL" id="GAA4202869.1"/>
    </source>
</evidence>
<gene>
    <name evidence="1" type="ORF">GCM10022289_18300</name>
</gene>
<reference evidence="2" key="1">
    <citation type="journal article" date="2019" name="Int. J. Syst. Evol. Microbiol.">
        <title>The Global Catalogue of Microorganisms (GCM) 10K type strain sequencing project: providing services to taxonomists for standard genome sequencing and annotation.</title>
        <authorList>
            <consortium name="The Broad Institute Genomics Platform"/>
            <consortium name="The Broad Institute Genome Sequencing Center for Infectious Disease"/>
            <person name="Wu L."/>
            <person name="Ma J."/>
        </authorList>
    </citation>
    <scope>NUCLEOTIDE SEQUENCE [LARGE SCALE GENOMIC DNA]</scope>
    <source>
        <strain evidence="2">JCM 17626</strain>
    </source>
</reference>
<proteinExistence type="predicted"/>
<sequence>MFQARFILHQKAHFHPAEIIQAMEVHLLVEALVIAEMLTHHMPLAALQLPRHIKAPTVL</sequence>